<gene>
    <name evidence="3" type="ORF">HYH02_006511</name>
</gene>
<reference evidence="3" key="1">
    <citation type="journal article" date="2020" name="bioRxiv">
        <title>Comparative genomics of Chlamydomonas.</title>
        <authorList>
            <person name="Craig R.J."/>
            <person name="Hasan A.R."/>
            <person name="Ness R.W."/>
            <person name="Keightley P.D."/>
        </authorList>
    </citation>
    <scope>NUCLEOTIDE SEQUENCE</scope>
    <source>
        <strain evidence="3">CCAP 11/173</strain>
    </source>
</reference>
<accession>A0A835WJN4</accession>
<feature type="signal peptide" evidence="2">
    <location>
        <begin position="1"/>
        <end position="23"/>
    </location>
</feature>
<evidence type="ECO:0000313" key="3">
    <source>
        <dbReference type="EMBL" id="KAG2448622.1"/>
    </source>
</evidence>
<feature type="chain" id="PRO_5032572620" description="O-fucosyltransferase family protein" evidence="2">
    <location>
        <begin position="24"/>
        <end position="651"/>
    </location>
</feature>
<evidence type="ECO:0000256" key="2">
    <source>
        <dbReference type="SAM" id="SignalP"/>
    </source>
</evidence>
<organism evidence="3 4">
    <name type="scientific">Chlamydomonas schloesseri</name>
    <dbReference type="NCBI Taxonomy" id="2026947"/>
    <lineage>
        <taxon>Eukaryota</taxon>
        <taxon>Viridiplantae</taxon>
        <taxon>Chlorophyta</taxon>
        <taxon>core chlorophytes</taxon>
        <taxon>Chlorophyceae</taxon>
        <taxon>CS clade</taxon>
        <taxon>Chlamydomonadales</taxon>
        <taxon>Chlamydomonadaceae</taxon>
        <taxon>Chlamydomonas</taxon>
    </lineage>
</organism>
<dbReference type="Proteomes" id="UP000613740">
    <property type="component" value="Unassembled WGS sequence"/>
</dbReference>
<evidence type="ECO:0000313" key="4">
    <source>
        <dbReference type="Proteomes" id="UP000613740"/>
    </source>
</evidence>
<evidence type="ECO:0000256" key="1">
    <source>
        <dbReference type="SAM" id="MobiDB-lite"/>
    </source>
</evidence>
<keyword evidence="4" id="KW-1185">Reference proteome</keyword>
<sequence>MSGDVALGFLLALYLLAGAPASATSWKWIDVVDALAQMPSSRGGNWRDRRQLQDVPALEQGPLLIPLLPYGLSNQLIALKESLALAAVLNWTVVGYGFMPHYSELAAAAGAAGVDSASNTGDPTVEPGGAVVPITAIPFDTLIDRASLAPLVRIITVQEALELLEREGQRHELAGATAGTAGGGAADSSSRDSRARLQRLQQQHRRILGKGSTSSTGNGGHARAPRIGCGGAGGEGVDDDGAGAGGGSVCLAVDRLVLLRDNGMPDTLHKAEEGGRLDASRAHTVRKKFTCDARGLDWFRQTAARDRWRVVALNGYHCVLPQARRGFKAMQLRGGSDSGCWQAYQRVTALMQRSEAVRDAAAAFLDSAAARALLPGDAVDGGSSERGRSNGAPLVPRVLSLHFRPYPDACLDYFVNMTTFELGAAQEVCSQPLLLHQIVPLAQAFLAQWAAEATEVEAEPAAATRGPAVVFVMSHPKVRKTLSREFERLWAAANGSMGDNGGGGRALRLDQTAGAPPLPRLSFLDLDDVPPALFEAPGSSNSGSGSSSSRRALPVGANSILSVVEQQVCAGADVFIGTATSSISVLVAQERVVVREAGTVGVAGAGHEGEEGGVPREEGEEWLQRVVTEAKRGKRAKNLHIAADGRVTVLL</sequence>
<dbReference type="EMBL" id="JAEHOD010000017">
    <property type="protein sequence ID" value="KAG2448622.1"/>
    <property type="molecule type" value="Genomic_DNA"/>
</dbReference>
<proteinExistence type="predicted"/>
<evidence type="ECO:0008006" key="5">
    <source>
        <dbReference type="Google" id="ProtNLM"/>
    </source>
</evidence>
<dbReference type="AlphaFoldDB" id="A0A835WJN4"/>
<dbReference type="OrthoDB" id="549602at2759"/>
<comment type="caution">
    <text evidence="3">The sequence shown here is derived from an EMBL/GenBank/DDBJ whole genome shotgun (WGS) entry which is preliminary data.</text>
</comment>
<protein>
    <recommendedName>
        <fullName evidence="5">O-fucosyltransferase family protein</fullName>
    </recommendedName>
</protein>
<feature type="region of interest" description="Disordered" evidence="1">
    <location>
        <begin position="174"/>
        <end position="223"/>
    </location>
</feature>
<name>A0A835WJN4_9CHLO</name>
<keyword evidence="2" id="KW-0732">Signal</keyword>